<comment type="caution">
    <text evidence="1">The sequence shown here is derived from an EMBL/GenBank/DDBJ whole genome shotgun (WGS) entry which is preliminary data.</text>
</comment>
<dbReference type="RefSeq" id="WP_150970039.1">
    <property type="nucleotide sequence ID" value="NZ_VZDO01000009.1"/>
</dbReference>
<dbReference type="InterPro" id="IPR021791">
    <property type="entry name" value="Phage_TAC_11"/>
</dbReference>
<dbReference type="AlphaFoldDB" id="A0A7V7TW80"/>
<accession>A0A7V7TW80</accession>
<dbReference type="EMBL" id="VZDO01000009">
    <property type="protein sequence ID" value="KAB0679515.1"/>
    <property type="molecule type" value="Genomic_DNA"/>
</dbReference>
<evidence type="ECO:0000313" key="1">
    <source>
        <dbReference type="EMBL" id="KAB0679515.1"/>
    </source>
</evidence>
<sequence>MIPHRAFFGNAEHDFRLELPQILELERSRDAGIGELSRRVMGSSYRLADLTETLRLALVGGGLDPQEAAALVTAYLPMQPLEKTLTIAVDVLTELYFGAQLPADDVAGEFA</sequence>
<reference evidence="1 2" key="1">
    <citation type="submission" date="2019-09" db="EMBL/GenBank/DDBJ databases">
        <title>YIM 132180 draft genome.</title>
        <authorList>
            <person name="Zhang K."/>
        </authorList>
    </citation>
    <scope>NUCLEOTIDE SEQUENCE [LARGE SCALE GENOMIC DNA]</scope>
    <source>
        <strain evidence="1 2">YIM 132180</strain>
    </source>
</reference>
<organism evidence="1 2">
    <name type="scientific">Plantimonas leprariae</name>
    <dbReference type="NCBI Taxonomy" id="2615207"/>
    <lineage>
        <taxon>Bacteria</taxon>
        <taxon>Pseudomonadati</taxon>
        <taxon>Pseudomonadota</taxon>
        <taxon>Alphaproteobacteria</taxon>
        <taxon>Hyphomicrobiales</taxon>
        <taxon>Aurantimonadaceae</taxon>
        <taxon>Plantimonas</taxon>
    </lineage>
</organism>
<dbReference type="Proteomes" id="UP000432089">
    <property type="component" value="Unassembled WGS sequence"/>
</dbReference>
<gene>
    <name evidence="1" type="ORF">F6X38_11850</name>
</gene>
<proteinExistence type="predicted"/>
<evidence type="ECO:0000313" key="2">
    <source>
        <dbReference type="Proteomes" id="UP000432089"/>
    </source>
</evidence>
<protein>
    <submittedName>
        <fullName evidence="1">Gene transfer agent family protein</fullName>
    </submittedName>
</protein>
<keyword evidence="2" id="KW-1185">Reference proteome</keyword>
<dbReference type="Pfam" id="PF11836">
    <property type="entry name" value="Phage_TAC_11"/>
    <property type="match status" value="1"/>
</dbReference>
<name>A0A7V7TW80_9HYPH</name>